<reference evidence="3 4" key="1">
    <citation type="submission" date="2020-05" db="EMBL/GenBank/DDBJ databases">
        <title>Ramlibacter rhizophilus sp. nov., isolated from rhizosphere soil of national flower Mugunghwa from South Korea.</title>
        <authorList>
            <person name="Zheng-Fei Y."/>
            <person name="Huan T."/>
        </authorList>
    </citation>
    <scope>NUCLEOTIDE SEQUENCE [LARGE SCALE GENOMIC DNA]</scope>
    <source>
        <strain evidence="3 4">H242</strain>
    </source>
</reference>
<feature type="compositionally biased region" description="Basic and acidic residues" evidence="1">
    <location>
        <begin position="82"/>
        <end position="91"/>
    </location>
</feature>
<name>A0ABX6P4V5_9BURK</name>
<keyword evidence="4" id="KW-1185">Reference proteome</keyword>
<evidence type="ECO:0000313" key="3">
    <source>
        <dbReference type="EMBL" id="QJW84031.1"/>
    </source>
</evidence>
<sequence>MSLEAIHAFRSALASDPALQKLCGHASATGDAQSVVDAAAARGFTFSVSELEEVLADGELSDSELELVAGGGAPASQGGVPMDKDAREGGA</sequence>
<feature type="region of interest" description="Disordered" evidence="1">
    <location>
        <begin position="69"/>
        <end position="91"/>
    </location>
</feature>
<dbReference type="InterPro" id="IPR022516">
    <property type="entry name" value="CHP03798_Ocin"/>
</dbReference>
<accession>A0ABX6P4V5</accession>
<dbReference type="EMBL" id="CP053418">
    <property type="protein sequence ID" value="QJW84031.1"/>
    <property type="molecule type" value="Genomic_DNA"/>
</dbReference>
<dbReference type="NCBIfam" id="TIGR03798">
    <property type="entry name" value="leader_Nif11"/>
    <property type="match status" value="1"/>
</dbReference>
<evidence type="ECO:0000256" key="1">
    <source>
        <dbReference type="SAM" id="MobiDB-lite"/>
    </source>
</evidence>
<proteinExistence type="predicted"/>
<feature type="domain" description="Nif11" evidence="2">
    <location>
        <begin position="1"/>
        <end position="51"/>
    </location>
</feature>
<evidence type="ECO:0000313" key="4">
    <source>
        <dbReference type="Proteomes" id="UP000500826"/>
    </source>
</evidence>
<organism evidence="3 4">
    <name type="scientific">Ramlibacter terrae</name>
    <dbReference type="NCBI Taxonomy" id="2732511"/>
    <lineage>
        <taxon>Bacteria</taxon>
        <taxon>Pseudomonadati</taxon>
        <taxon>Pseudomonadota</taxon>
        <taxon>Betaproteobacteria</taxon>
        <taxon>Burkholderiales</taxon>
        <taxon>Comamonadaceae</taxon>
        <taxon>Ramlibacter</taxon>
    </lineage>
</organism>
<reference evidence="3 4" key="2">
    <citation type="submission" date="2020-05" db="EMBL/GenBank/DDBJ databases">
        <authorList>
            <person name="Khan S.A."/>
            <person name="Jeon C.O."/>
            <person name="Chun B.H."/>
        </authorList>
    </citation>
    <scope>NUCLEOTIDE SEQUENCE [LARGE SCALE GENOMIC DNA]</scope>
    <source>
        <strain evidence="3 4">H242</strain>
    </source>
</reference>
<protein>
    <submittedName>
        <fullName evidence="3">Nif11-like leader peptide family natural product</fullName>
    </submittedName>
</protein>
<dbReference type="Pfam" id="PF07862">
    <property type="entry name" value="Nif11"/>
    <property type="match status" value="1"/>
</dbReference>
<gene>
    <name evidence="3" type="ORF">HK414_09145</name>
</gene>
<evidence type="ECO:0000259" key="2">
    <source>
        <dbReference type="Pfam" id="PF07862"/>
    </source>
</evidence>
<dbReference type="InterPro" id="IPR012903">
    <property type="entry name" value="Nif11"/>
</dbReference>
<dbReference type="Proteomes" id="UP000500826">
    <property type="component" value="Chromosome"/>
</dbReference>